<comment type="caution">
    <text evidence="1">The sequence shown here is derived from an EMBL/GenBank/DDBJ whole genome shotgun (WGS) entry which is preliminary data.</text>
</comment>
<proteinExistence type="predicted"/>
<keyword evidence="2" id="KW-1185">Reference proteome</keyword>
<dbReference type="Proteomes" id="UP001154061">
    <property type="component" value="Unassembled WGS sequence"/>
</dbReference>
<evidence type="ECO:0000313" key="2">
    <source>
        <dbReference type="Proteomes" id="UP001154061"/>
    </source>
</evidence>
<evidence type="ECO:0008006" key="3">
    <source>
        <dbReference type="Google" id="ProtNLM"/>
    </source>
</evidence>
<evidence type="ECO:0000313" key="1">
    <source>
        <dbReference type="EMBL" id="MDF9744921.1"/>
    </source>
</evidence>
<dbReference type="EMBL" id="JAMQOT010000001">
    <property type="protein sequence ID" value="MDF9744921.1"/>
    <property type="molecule type" value="Genomic_DNA"/>
</dbReference>
<reference evidence="1" key="1">
    <citation type="submission" date="2022-06" db="EMBL/GenBank/DDBJ databases">
        <title>Natrinema sp. a new haloarchaeum isolate from saline soil.</title>
        <authorList>
            <person name="Strakova D."/>
            <person name="Galisteo C."/>
            <person name="Sanchez-Porro C."/>
            <person name="Ventosa A."/>
        </authorList>
    </citation>
    <scope>NUCLEOTIDE SEQUENCE</scope>
    <source>
        <strain evidence="1">S1CR25-10</strain>
    </source>
</reference>
<organism evidence="1 2">
    <name type="scientific">Natrinema salsiterrestre</name>
    <dbReference type="NCBI Taxonomy" id="2950540"/>
    <lineage>
        <taxon>Archaea</taxon>
        <taxon>Methanobacteriati</taxon>
        <taxon>Methanobacteriota</taxon>
        <taxon>Stenosarchaea group</taxon>
        <taxon>Halobacteria</taxon>
        <taxon>Halobacteriales</taxon>
        <taxon>Natrialbaceae</taxon>
        <taxon>Natrinema</taxon>
    </lineage>
</organism>
<accession>A0A9Q4KZ89</accession>
<gene>
    <name evidence="1" type="ORF">NDI89_04900</name>
</gene>
<name>A0A9Q4KZ89_9EURY</name>
<protein>
    <recommendedName>
        <fullName evidence="3">DUF1102 domain-containing protein</fullName>
    </recommendedName>
</protein>
<sequence>MNRRNVLVGLGTIVAGGGAALGTGAFSSVEADREMTIQTTGDGSALLALSATTSEFSGVSNNGTGDVLALQFSDLNADAVTTFNGLLTISNNGSNEVDLDVSTNEDVTFLYDPDGSGGRDTALSGNTATIGVDGDMTFDVEIDLQGQNSVDATQTITFTATDTSA</sequence>
<dbReference type="AlphaFoldDB" id="A0A9Q4KZ89"/>